<dbReference type="PANTHER" id="PTHR10849">
    <property type="entry name" value="NADH DEHYDROGENASE UBIQUINONE IRON-SULFUR PROTEIN 8, MITOCHONDRIAL"/>
    <property type="match status" value="1"/>
</dbReference>
<dbReference type="InterPro" id="IPR017900">
    <property type="entry name" value="4Fe4S_Fe_S_CS"/>
</dbReference>
<feature type="binding site" evidence="7">
    <location>
        <position position="54"/>
    </location>
    <ligand>
        <name>[4Fe-4S] cluster</name>
        <dbReference type="ChEBI" id="CHEBI:49883"/>
        <label>1</label>
    </ligand>
</feature>
<evidence type="ECO:0000313" key="11">
    <source>
        <dbReference type="Proteomes" id="UP001333102"/>
    </source>
</evidence>
<evidence type="ECO:0000256" key="5">
    <source>
        <dbReference type="ARBA" id="ARBA00023004"/>
    </source>
</evidence>
<keyword evidence="7" id="KW-0472">Membrane</keyword>
<dbReference type="NCBIfam" id="NF004538">
    <property type="entry name" value="PRK05888.1-4"/>
    <property type="match status" value="1"/>
</dbReference>
<feature type="domain" description="4Fe-4S ferredoxin-type" evidence="9">
    <location>
        <begin position="90"/>
        <end position="119"/>
    </location>
</feature>
<comment type="function">
    <text evidence="7">NDH-1 shuttles electrons from NADH, via FMN and iron-sulfur (Fe-S) centers, to quinones in the respiratory chain. The immediate electron acceptor for the enzyme in this species is believed to be ubiquinone. Couples the redox reaction to proton translocation (for every two electrons transferred, four hydrogen ions are translocated across the cytoplasmic membrane), and thus conserves the redox energy in a proton gradient.</text>
</comment>
<comment type="subunit">
    <text evidence="7">NDH-1 is composed of 14 different subunits. Subunits NuoA, H, J, K, L, M, N constitute the membrane sector of the complex.</text>
</comment>
<keyword evidence="7" id="KW-0830">Ubiquinone</keyword>
<keyword evidence="7" id="KW-0874">Quinone</keyword>
<organism evidence="10 11">
    <name type="scientific">Geochorda subterranea</name>
    <dbReference type="NCBI Taxonomy" id="3109564"/>
    <lineage>
        <taxon>Bacteria</taxon>
        <taxon>Bacillati</taxon>
        <taxon>Bacillota</taxon>
        <taxon>Limnochordia</taxon>
        <taxon>Limnochordales</taxon>
        <taxon>Geochordaceae</taxon>
        <taxon>Geochorda</taxon>
    </lineage>
</organism>
<dbReference type="PROSITE" id="PS51379">
    <property type="entry name" value="4FE4S_FER_2"/>
    <property type="match status" value="2"/>
</dbReference>
<feature type="binding site" evidence="7">
    <location>
        <position position="60"/>
    </location>
    <ligand>
        <name>[4Fe-4S] cluster</name>
        <dbReference type="ChEBI" id="CHEBI:49883"/>
        <label>1</label>
    </ligand>
</feature>
<keyword evidence="4 7" id="KW-1278">Translocase</keyword>
<dbReference type="InterPro" id="IPR010226">
    <property type="entry name" value="NADH_quinone_OxRdtase_chainI"/>
</dbReference>
<name>A0ABZ1BMB8_9FIRM</name>
<dbReference type="RefSeq" id="WP_324667851.1">
    <property type="nucleotide sequence ID" value="NZ_CP141614.1"/>
</dbReference>
<feature type="binding site" evidence="7">
    <location>
        <position position="99"/>
    </location>
    <ligand>
        <name>[4Fe-4S] cluster</name>
        <dbReference type="ChEBI" id="CHEBI:49883"/>
        <label>2</label>
    </ligand>
</feature>
<dbReference type="EMBL" id="CP141614">
    <property type="protein sequence ID" value="WRP13606.1"/>
    <property type="molecule type" value="Genomic_DNA"/>
</dbReference>
<dbReference type="EC" id="7.1.1.-" evidence="7"/>
<keyword evidence="2 7" id="KW-0004">4Fe-4S</keyword>
<feature type="compositionally biased region" description="Basic and acidic residues" evidence="8">
    <location>
        <begin position="160"/>
        <end position="176"/>
    </location>
</feature>
<evidence type="ECO:0000256" key="1">
    <source>
        <dbReference type="ARBA" id="ARBA00010277"/>
    </source>
</evidence>
<feature type="binding site" evidence="7">
    <location>
        <position position="64"/>
    </location>
    <ligand>
        <name>[4Fe-4S] cluster</name>
        <dbReference type="ChEBI" id="CHEBI:49883"/>
        <label>2</label>
    </ligand>
</feature>
<keyword evidence="7" id="KW-0520">NAD</keyword>
<dbReference type="NCBIfam" id="NF004537">
    <property type="entry name" value="PRK05888.1-3"/>
    <property type="match status" value="1"/>
</dbReference>
<evidence type="ECO:0000256" key="3">
    <source>
        <dbReference type="ARBA" id="ARBA00022723"/>
    </source>
</evidence>
<sequence length="176" mass="19825">MSAVKGILKGLGTTWRLLWERKHTVPYPDRRRVRSPRFRGRHELRRYANGMEMCVGCELCQVACPANAITVYAAENDPARPHSPGERYAFRYEIDLLRCIYCGLCEEACPTDALHLTQQFELAAFSRDALVYGRDLLVSPEASPFAIPDGVYPPFHGVTRRGEGEPAGVEGERERA</sequence>
<comment type="subcellular location">
    <subcellularLocation>
        <location evidence="7">Cell membrane</location>
        <topology evidence="7">Peripheral membrane protein</topology>
    </subcellularLocation>
</comment>
<dbReference type="GO" id="GO:0050136">
    <property type="term" value="F:NADH dehydrogenase (quinone) (non-electrogenic) activity"/>
    <property type="evidence" value="ECO:0007669"/>
    <property type="project" value="UniProtKB-EC"/>
</dbReference>
<dbReference type="InterPro" id="IPR017896">
    <property type="entry name" value="4Fe4S_Fe-S-bd"/>
</dbReference>
<keyword evidence="11" id="KW-1185">Reference proteome</keyword>
<dbReference type="PROSITE" id="PS00198">
    <property type="entry name" value="4FE4S_FER_1"/>
    <property type="match status" value="1"/>
</dbReference>
<keyword evidence="7" id="KW-1003">Cell membrane</keyword>
<feature type="binding site" evidence="7">
    <location>
        <position position="102"/>
    </location>
    <ligand>
        <name>[4Fe-4S] cluster</name>
        <dbReference type="ChEBI" id="CHEBI:49883"/>
        <label>2</label>
    </ligand>
</feature>
<comment type="similarity">
    <text evidence="1 7">Belongs to the complex I 23 kDa subunit family.</text>
</comment>
<evidence type="ECO:0000259" key="9">
    <source>
        <dbReference type="PROSITE" id="PS51379"/>
    </source>
</evidence>
<dbReference type="Pfam" id="PF12838">
    <property type="entry name" value="Fer4_7"/>
    <property type="match status" value="1"/>
</dbReference>
<evidence type="ECO:0000256" key="6">
    <source>
        <dbReference type="ARBA" id="ARBA00023014"/>
    </source>
</evidence>
<comment type="cofactor">
    <cofactor evidence="7">
        <name>[4Fe-4S] cluster</name>
        <dbReference type="ChEBI" id="CHEBI:49883"/>
    </cofactor>
    <text evidence="7">Binds 2 [4Fe-4S] clusters per subunit.</text>
</comment>
<evidence type="ECO:0000256" key="8">
    <source>
        <dbReference type="SAM" id="MobiDB-lite"/>
    </source>
</evidence>
<feature type="region of interest" description="Disordered" evidence="8">
    <location>
        <begin position="157"/>
        <end position="176"/>
    </location>
</feature>
<reference evidence="11" key="1">
    <citation type="submission" date="2023-12" db="EMBL/GenBank/DDBJ databases">
        <title>Novel isolates from deep terrestrial aquifers shed light on the physiology and ecology of the class Limnochordia.</title>
        <authorList>
            <person name="Karnachuk O.V."/>
            <person name="Lukina A.P."/>
            <person name="Avakyan M.R."/>
            <person name="Kadnikov V."/>
            <person name="Begmatov S."/>
            <person name="Beletsky A.V."/>
            <person name="Mardanov A.V."/>
            <person name="Ravin N.V."/>
        </authorList>
    </citation>
    <scope>NUCLEOTIDE SEQUENCE [LARGE SCALE GENOMIC DNA]</scope>
    <source>
        <strain evidence="11">LN</strain>
    </source>
</reference>
<evidence type="ECO:0000256" key="7">
    <source>
        <dbReference type="HAMAP-Rule" id="MF_01351"/>
    </source>
</evidence>
<comment type="catalytic activity">
    <reaction evidence="7">
        <text>a quinone + NADH + 5 H(+)(in) = a quinol + NAD(+) + 4 H(+)(out)</text>
        <dbReference type="Rhea" id="RHEA:57888"/>
        <dbReference type="ChEBI" id="CHEBI:15378"/>
        <dbReference type="ChEBI" id="CHEBI:24646"/>
        <dbReference type="ChEBI" id="CHEBI:57540"/>
        <dbReference type="ChEBI" id="CHEBI:57945"/>
        <dbReference type="ChEBI" id="CHEBI:132124"/>
    </reaction>
</comment>
<protein>
    <recommendedName>
        <fullName evidence="7">NADH-quinone oxidoreductase subunit I</fullName>
        <ecNumber evidence="7">7.1.1.-</ecNumber>
    </recommendedName>
    <alternativeName>
        <fullName evidence="7">NADH dehydrogenase I subunit I</fullName>
    </alternativeName>
    <alternativeName>
        <fullName evidence="7">NDH-1 subunit I</fullName>
    </alternativeName>
</protein>
<dbReference type="Proteomes" id="UP001333102">
    <property type="component" value="Chromosome"/>
</dbReference>
<keyword evidence="3 7" id="KW-0479">Metal-binding</keyword>
<dbReference type="NCBIfam" id="TIGR01971">
    <property type="entry name" value="NuoI"/>
    <property type="match status" value="1"/>
</dbReference>
<feature type="domain" description="4Fe-4S ferredoxin-type" evidence="9">
    <location>
        <begin position="44"/>
        <end position="74"/>
    </location>
</feature>
<gene>
    <name evidence="7 10" type="primary">nuoI</name>
    <name evidence="10" type="ORF">VLY81_09100</name>
</gene>
<evidence type="ECO:0000256" key="2">
    <source>
        <dbReference type="ARBA" id="ARBA00022485"/>
    </source>
</evidence>
<evidence type="ECO:0000256" key="4">
    <source>
        <dbReference type="ARBA" id="ARBA00022967"/>
    </source>
</evidence>
<keyword evidence="5 7" id="KW-0408">Iron</keyword>
<feature type="binding site" evidence="7">
    <location>
        <position position="57"/>
    </location>
    <ligand>
        <name>[4Fe-4S] cluster</name>
        <dbReference type="ChEBI" id="CHEBI:49883"/>
        <label>1</label>
    </ligand>
</feature>
<dbReference type="HAMAP" id="MF_01351">
    <property type="entry name" value="NDH1_NuoI"/>
    <property type="match status" value="1"/>
</dbReference>
<dbReference type="SUPFAM" id="SSF54862">
    <property type="entry name" value="4Fe-4S ferredoxins"/>
    <property type="match status" value="1"/>
</dbReference>
<proteinExistence type="inferred from homology"/>
<accession>A0ABZ1BMB8</accession>
<evidence type="ECO:0000313" key="10">
    <source>
        <dbReference type="EMBL" id="WRP13606.1"/>
    </source>
</evidence>
<dbReference type="PANTHER" id="PTHR10849:SF20">
    <property type="entry name" value="NADH DEHYDROGENASE [UBIQUINONE] IRON-SULFUR PROTEIN 8, MITOCHONDRIAL"/>
    <property type="match status" value="1"/>
</dbReference>
<feature type="binding site" evidence="7">
    <location>
        <position position="105"/>
    </location>
    <ligand>
        <name>[4Fe-4S] cluster</name>
        <dbReference type="ChEBI" id="CHEBI:49883"/>
        <label>2</label>
    </ligand>
</feature>
<feature type="binding site" evidence="7">
    <location>
        <position position="109"/>
    </location>
    <ligand>
        <name>[4Fe-4S] cluster</name>
        <dbReference type="ChEBI" id="CHEBI:49883"/>
        <label>1</label>
    </ligand>
</feature>
<keyword evidence="6 7" id="KW-0411">Iron-sulfur</keyword>
<dbReference type="Gene3D" id="3.30.70.3270">
    <property type="match status" value="1"/>
</dbReference>
<keyword evidence="10" id="KW-0560">Oxidoreductase</keyword>